<feature type="compositionally biased region" description="Polar residues" evidence="1">
    <location>
        <begin position="147"/>
        <end position="157"/>
    </location>
</feature>
<evidence type="ECO:0000313" key="4">
    <source>
        <dbReference type="Proteomes" id="UP000266841"/>
    </source>
</evidence>
<reference evidence="3 4" key="1">
    <citation type="journal article" date="2012" name="Genome Biol.">
        <title>Genome and low-iron response of an oceanic diatom adapted to chronic iron limitation.</title>
        <authorList>
            <person name="Lommer M."/>
            <person name="Specht M."/>
            <person name="Roy A.S."/>
            <person name="Kraemer L."/>
            <person name="Andreson R."/>
            <person name="Gutowska M.A."/>
            <person name="Wolf J."/>
            <person name="Bergner S.V."/>
            <person name="Schilhabel M.B."/>
            <person name="Klostermeier U.C."/>
            <person name="Beiko R.G."/>
            <person name="Rosenstiel P."/>
            <person name="Hippler M."/>
            <person name="Laroche J."/>
        </authorList>
    </citation>
    <scope>NUCLEOTIDE SEQUENCE [LARGE SCALE GENOMIC DNA]</scope>
    <source>
        <strain evidence="3 4">CCMP1005</strain>
    </source>
</reference>
<feature type="compositionally biased region" description="Basic and acidic residues" evidence="1">
    <location>
        <begin position="62"/>
        <end position="80"/>
    </location>
</feature>
<dbReference type="OrthoDB" id="439792at2759"/>
<keyword evidence="4" id="KW-1185">Reference proteome</keyword>
<dbReference type="Proteomes" id="UP000266841">
    <property type="component" value="Unassembled WGS sequence"/>
</dbReference>
<organism evidence="3 4">
    <name type="scientific">Thalassiosira oceanica</name>
    <name type="common">Marine diatom</name>
    <dbReference type="NCBI Taxonomy" id="159749"/>
    <lineage>
        <taxon>Eukaryota</taxon>
        <taxon>Sar</taxon>
        <taxon>Stramenopiles</taxon>
        <taxon>Ochrophyta</taxon>
        <taxon>Bacillariophyta</taxon>
        <taxon>Coscinodiscophyceae</taxon>
        <taxon>Thalassiosirophycidae</taxon>
        <taxon>Thalassiosirales</taxon>
        <taxon>Thalassiosiraceae</taxon>
        <taxon>Thalassiosira</taxon>
    </lineage>
</organism>
<comment type="caution">
    <text evidence="3">The sequence shown here is derived from an EMBL/GenBank/DDBJ whole genome shotgun (WGS) entry which is preliminary data.</text>
</comment>
<feature type="compositionally biased region" description="Basic and acidic residues" evidence="1">
    <location>
        <begin position="305"/>
        <end position="323"/>
    </location>
</feature>
<accession>K0TMA8</accession>
<feature type="compositionally biased region" description="Acidic residues" evidence="1">
    <location>
        <begin position="654"/>
        <end position="663"/>
    </location>
</feature>
<feature type="compositionally biased region" description="Basic residues" evidence="1">
    <location>
        <begin position="1380"/>
        <end position="1389"/>
    </location>
</feature>
<dbReference type="PANTHER" id="PTHR35509:SF6">
    <property type="entry name" value="ADENYLATE KINASE"/>
    <property type="match status" value="1"/>
</dbReference>
<dbReference type="Pfam" id="PF09353">
    <property type="entry name" value="DUF1995"/>
    <property type="match status" value="1"/>
</dbReference>
<feature type="region of interest" description="Disordered" evidence="1">
    <location>
        <begin position="1380"/>
        <end position="1417"/>
    </location>
</feature>
<feature type="compositionally biased region" description="Polar residues" evidence="1">
    <location>
        <begin position="1394"/>
        <end position="1417"/>
    </location>
</feature>
<feature type="compositionally biased region" description="Basic residues" evidence="1">
    <location>
        <begin position="35"/>
        <end position="60"/>
    </location>
</feature>
<dbReference type="InterPro" id="IPR018962">
    <property type="entry name" value="DUF1995"/>
</dbReference>
<protein>
    <recommendedName>
        <fullName evidence="2">DUF1995 domain-containing protein</fullName>
    </recommendedName>
</protein>
<dbReference type="PANTHER" id="PTHR35509">
    <property type="entry name" value="DOMAIN PROTEIN, PUTATIVE (DUF1995)-RELATED"/>
    <property type="match status" value="1"/>
</dbReference>
<feature type="region of interest" description="Disordered" evidence="1">
    <location>
        <begin position="297"/>
        <end position="397"/>
    </location>
</feature>
<feature type="region of interest" description="Disordered" evidence="1">
    <location>
        <begin position="638"/>
        <end position="708"/>
    </location>
</feature>
<evidence type="ECO:0000313" key="3">
    <source>
        <dbReference type="EMBL" id="EJK76041.1"/>
    </source>
</evidence>
<dbReference type="InterPro" id="IPR053021">
    <property type="entry name" value="Chloroplast_ADK"/>
</dbReference>
<feature type="region of interest" description="Disordered" evidence="1">
    <location>
        <begin position="16"/>
        <end position="172"/>
    </location>
</feature>
<evidence type="ECO:0000259" key="2">
    <source>
        <dbReference type="Pfam" id="PF09353"/>
    </source>
</evidence>
<dbReference type="EMBL" id="AGNL01002573">
    <property type="protein sequence ID" value="EJK76041.1"/>
    <property type="molecule type" value="Genomic_DNA"/>
</dbReference>
<sequence length="1862" mass="205608">MTLVVRACRDLANLLAIDSSFPDEQRDTPRQTKSLGKRKNKKARRSRRPRPAKPAFHQKRSVLADERAEPKSSSADKGDESPDQVGLSAASSPGEGSLSLRRDSACEGQIEEHPTKLNPEAREFIPSGDGSALADKRSESEPAAPQSRLTSTATSPPNKVGSPLRRDRDWEGRIKECTAILDPEAREFFPSEVRHVDSCSQRVPSSSTPQECPCLPGVRGTISEEGSGYYAVLKDWVDPPMGEDEVEEITPDPSLLDKRAEVGPDENFLPPAAAVNLTARPTLVKRSYWDLRNVTRMKRHKKRGDCRDTSAGDSSRLESDRRAPSTVGWLPTIEDDPSDWASPSPPTRGAANDNTSSGPAPPAASWLRPVPEAAEYSAPTPAPPVASNQGPAPKETAEEFRSYVTADTKRLHEVGFVQLVKETRQRSDISNLENVHHKAKPLLKHYRYRGAPVKLSTEPWHRDRIDQALQRGAHKSCLGHINFLEEEFADMRSKGQWIVLRACDVKDLPGLRIAPPGVIEQDGRRPRTIVDFTFNGVNSETLPPAAMEAMQFGHALDRILREILLADPALGPVRLIKVDLSDGFYRVDLNIEDIPKLGMVLPMKEGDGTPHRLPANLANQRLADNVSDEPHPLDELAESVTPMHPLTGEPAGVADEEEGELEPGVDRSSLAPSPLATETDYHVRTGSTHPLTGSDERKPVAAGTSDAAGTDVVERAGQPQMTAPATGNVSAEKMRQAEKCAGSLNVPTPAGSNAKCHQSLPIPTERDPCLPATGRALSYVDIFVDDFIGLAQTNRNGRRVRRILLHAIDDVFRPNDSRDSMFRREPVSLKKLRKGDCSWSTVKEVLGWIIDTVNMTIALPKRRVERLSAILSSIPIHQKRTSVKKWHKVLGELRSMALALPGARHLFSHMQEALSNKIKGRVSLSKGVHDSLEDFRWLLEDIAARPTRIAELIPLLASAVGHHDASGAGAGGVWFPASTLQPREGYQNEPVVWRLKWPQHIIDELVSSSNPNGTISNSDLELAGGLIHLEALAQCFDTRERTLLSKTDNLNTLFWQRKASATTDKVPAHLLRMLGIHQRYHRYVPRHDYLSGPSNPVSDALSRDFHLDWTAQLAQLDHLFPEGSASCQIWEPSEQFVAAVLLALQKKRARPEDFLLEPNANNTSVDTLDHCAHPTLEWASSPLVKGSKTKLTSFKKSEDEFVLRDLEARHIPSSLERLKTALVARCIHTSSAVLFPTWSFRRRPGDCLADGGQSNYTYSATRSGAGEGVATFQSKLHITCNLESCFLVQAVSSTGQVTKAVERSGAAGLIFSESTMMKLVVQKIDLTRPPDPVARATTLTVLRALEQEKVWQPFKVNSTLPATLSLVFLFKQFPVRGRSPRRHECHRSRMTAAHQETGSRLDASSNTPAEDASTRNSQYLEQSQSEFAIAYLNEHHKDVLSSFVMAFSEVGELSVSKNMWMGGSYVLEEAKLSGITRDSLIIEATIQESGKSSKQQVEVSLDSSPVKGMRKKFIELPPVDGAILARSSQLPIDDFVRRMVRLCNQAKAYSATGKMIQLGVQLGGKGAGKLKDNMFLNQVPHNRYVRQYFYEMAADAALEAVVLCSAGFISNRMKLQVMFPEMNPQMDSYRIGTLLELTRTIAIRFAEQNLRVRVCVQGSIGQGIFTAIPKQLNGVATILKRMDWQSGEGEENEGMVGDFVNFGHIGKEHVVNFKEGEGGEADTQQDDVFILICPQNMQGIESSIIPYLLEMTEAVGDRPMILINPDLVDKASSQGQQSVRGRQDRIDFANSFKTIFQFQNIYYSGTSYFPILGASTLLGPEEMWVSHQRRDLKGGKGEVYVPVYASESMPDSEVLMSTFSQQ</sequence>
<name>K0TMA8_THAOC</name>
<feature type="compositionally biased region" description="Basic and acidic residues" evidence="1">
    <location>
        <begin position="100"/>
        <end position="123"/>
    </location>
</feature>
<proteinExistence type="predicted"/>
<dbReference type="eggNOG" id="KOG3078">
    <property type="taxonomic scope" value="Eukaryota"/>
</dbReference>
<gene>
    <name evidence="3" type="ORF">THAOC_02216</name>
</gene>
<feature type="domain" description="DUF1995" evidence="2">
    <location>
        <begin position="1591"/>
        <end position="1853"/>
    </location>
</feature>
<evidence type="ECO:0000256" key="1">
    <source>
        <dbReference type="SAM" id="MobiDB-lite"/>
    </source>
</evidence>